<evidence type="ECO:0000256" key="1">
    <source>
        <dbReference type="ARBA" id="ARBA00022485"/>
    </source>
</evidence>
<sequence>MSATLKLARNDQGEPEIFRSIQGEGRAIGRPRTFVRLSGCNLHCVWCDTAYTWNWNGTPFAHERGVKFDPSAEMVKIDVADAAAQILALPSEGVVITGGEPTLQADALIALIDVLRARAPDLLIEFETNGSIAPSGALCERVDLFMVSPKLAHSGNDASVALNERALSVFAQLPSAYFKFVAKTSTDIETAAAIAKRFGVPAGRVYIMPEGTTPEALDARGPGLIDATLAYGFSYSDRLHIHLFGQKRGV</sequence>
<comment type="cofactor">
    <cofactor evidence="8">
        <name>[4Fe-4S] cluster</name>
        <dbReference type="ChEBI" id="CHEBI:49883"/>
    </cofactor>
    <text evidence="8">Binds 1 [4Fe-4S] cluster. The cluster is coordinated with 3 cysteines and an exchangeable S-adenosyl-L-methionine.</text>
</comment>
<comment type="cofactor">
    <cofactor evidence="8">
        <name>S-adenosyl-L-methionine</name>
        <dbReference type="ChEBI" id="CHEBI:59789"/>
    </cofactor>
    <text evidence="8">Binds 1 S-adenosyl-L-methionine per subunit.</text>
</comment>
<dbReference type="FunCoup" id="A0A1B1AKR7">
    <property type="interactions" value="117"/>
</dbReference>
<dbReference type="RefSeq" id="WP_066772887.1">
    <property type="nucleotide sequence ID" value="NZ_CP013244.1"/>
</dbReference>
<dbReference type="GO" id="GO:0051539">
    <property type="term" value="F:4 iron, 4 sulfur cluster binding"/>
    <property type="evidence" value="ECO:0007669"/>
    <property type="project" value="UniProtKB-UniRule"/>
</dbReference>
<dbReference type="KEGG" id="cbot:ATE48_15065"/>
<evidence type="ECO:0000256" key="2">
    <source>
        <dbReference type="ARBA" id="ARBA00022691"/>
    </source>
</evidence>
<dbReference type="InterPro" id="IPR058240">
    <property type="entry name" value="rSAM_sf"/>
</dbReference>
<dbReference type="Gene3D" id="3.20.20.70">
    <property type="entry name" value="Aldolase class I"/>
    <property type="match status" value="1"/>
</dbReference>
<dbReference type="UniPathway" id="UPA00391"/>
<evidence type="ECO:0000256" key="8">
    <source>
        <dbReference type="HAMAP-Rule" id="MF_00917"/>
    </source>
</evidence>
<feature type="binding site" evidence="8">
    <location>
        <position position="97"/>
    </location>
    <ligand>
        <name>substrate</name>
    </ligand>
</feature>
<feature type="binding site" evidence="8">
    <location>
        <position position="44"/>
    </location>
    <ligand>
        <name>[4Fe-4S] cluster</name>
        <dbReference type="ChEBI" id="CHEBI:49883"/>
        <note>4Fe-4S-S-AdoMet</note>
    </ligand>
</feature>
<evidence type="ECO:0000256" key="4">
    <source>
        <dbReference type="ARBA" id="ARBA00022842"/>
    </source>
</evidence>
<dbReference type="GO" id="GO:0016840">
    <property type="term" value="F:carbon-nitrogen lyase activity"/>
    <property type="evidence" value="ECO:0007669"/>
    <property type="project" value="UniProtKB-UniRule"/>
</dbReference>
<keyword evidence="3 8" id="KW-0479">Metal-binding</keyword>
<feature type="binding site" evidence="8">
    <location>
        <position position="47"/>
    </location>
    <ligand>
        <name>[4Fe-4S] cluster</name>
        <dbReference type="ChEBI" id="CHEBI:49883"/>
        <note>4Fe-4S-S-AdoMet</note>
    </ligand>
</feature>
<proteinExistence type="inferred from homology"/>
<comment type="cofactor">
    <cofactor evidence="8">
        <name>Mg(2+)</name>
        <dbReference type="ChEBI" id="CHEBI:18420"/>
    </cofactor>
</comment>
<dbReference type="CDD" id="cd01335">
    <property type="entry name" value="Radical_SAM"/>
    <property type="match status" value="1"/>
</dbReference>
<keyword evidence="2 8" id="KW-0949">S-adenosyl-L-methionine</keyword>
<comment type="subunit">
    <text evidence="8">Homodimer.</text>
</comment>
<feature type="binding site" evidence="8">
    <location>
        <begin position="46"/>
        <end position="48"/>
    </location>
    <ligand>
        <name>S-adenosyl-L-methionine</name>
        <dbReference type="ChEBI" id="CHEBI:59789"/>
    </ligand>
</feature>
<keyword evidence="11" id="KW-1185">Reference proteome</keyword>
<dbReference type="SUPFAM" id="SSF102114">
    <property type="entry name" value="Radical SAM enzymes"/>
    <property type="match status" value="1"/>
</dbReference>
<keyword evidence="7 8" id="KW-0456">Lyase</keyword>
<dbReference type="AlphaFoldDB" id="A0A1B1AKR7"/>
<dbReference type="Proteomes" id="UP000092498">
    <property type="component" value="Chromosome"/>
</dbReference>
<organism evidence="10 11">
    <name type="scientific">Candidatus Viadribacter manganicus</name>
    <dbReference type="NCBI Taxonomy" id="1759059"/>
    <lineage>
        <taxon>Bacteria</taxon>
        <taxon>Pseudomonadati</taxon>
        <taxon>Pseudomonadota</taxon>
        <taxon>Alphaproteobacteria</taxon>
        <taxon>Hyphomonadales</taxon>
        <taxon>Hyphomonadaceae</taxon>
        <taxon>Candidatus Viadribacter</taxon>
    </lineage>
</organism>
<dbReference type="EC" id="4.3.99.3" evidence="8"/>
<evidence type="ECO:0000313" key="11">
    <source>
        <dbReference type="Proteomes" id="UP000092498"/>
    </source>
</evidence>
<dbReference type="GO" id="GO:0008616">
    <property type="term" value="P:tRNA queuosine(34) biosynthetic process"/>
    <property type="evidence" value="ECO:0007669"/>
    <property type="project" value="UniProtKB-UniRule"/>
</dbReference>
<comment type="pathway">
    <text evidence="8">Purine metabolism; 7-cyano-7-deazaguanine biosynthesis.</text>
</comment>
<dbReference type="GO" id="GO:1904047">
    <property type="term" value="F:S-adenosyl-L-methionine binding"/>
    <property type="evidence" value="ECO:0007669"/>
    <property type="project" value="UniProtKB-UniRule"/>
</dbReference>
<accession>A0A1B1AKR7</accession>
<evidence type="ECO:0000256" key="7">
    <source>
        <dbReference type="ARBA" id="ARBA00023239"/>
    </source>
</evidence>
<dbReference type="GO" id="GO:0000287">
    <property type="term" value="F:magnesium ion binding"/>
    <property type="evidence" value="ECO:0007669"/>
    <property type="project" value="UniProtKB-UniRule"/>
</dbReference>
<evidence type="ECO:0000259" key="9">
    <source>
        <dbReference type="PROSITE" id="PS51918"/>
    </source>
</evidence>
<evidence type="ECO:0000256" key="3">
    <source>
        <dbReference type="ARBA" id="ARBA00022723"/>
    </source>
</evidence>
<comment type="catalytic activity">
    <reaction evidence="8">
        <text>6-carboxy-5,6,7,8-tetrahydropterin + H(+) = 7-carboxy-7-carbaguanine + NH4(+)</text>
        <dbReference type="Rhea" id="RHEA:27974"/>
        <dbReference type="ChEBI" id="CHEBI:15378"/>
        <dbReference type="ChEBI" id="CHEBI:28938"/>
        <dbReference type="ChEBI" id="CHEBI:61032"/>
        <dbReference type="ChEBI" id="CHEBI:61036"/>
        <dbReference type="EC" id="4.3.99.3"/>
    </reaction>
</comment>
<comment type="similarity">
    <text evidence="8">Belongs to the radical SAM superfamily. 7-carboxy-7-deazaguanine synthase family.</text>
</comment>
<dbReference type="EMBL" id="CP013244">
    <property type="protein sequence ID" value="ANP47143.1"/>
    <property type="molecule type" value="Genomic_DNA"/>
</dbReference>
<dbReference type="Pfam" id="PF13353">
    <property type="entry name" value="Fer4_12"/>
    <property type="match status" value="1"/>
</dbReference>
<gene>
    <name evidence="8" type="primary">queE</name>
    <name evidence="10" type="ORF">ATE48_15065</name>
</gene>
<feature type="binding site" evidence="8">
    <location>
        <position position="49"/>
    </location>
    <ligand>
        <name>Mg(2+)</name>
        <dbReference type="ChEBI" id="CHEBI:18420"/>
    </ligand>
</feature>
<evidence type="ECO:0000256" key="5">
    <source>
        <dbReference type="ARBA" id="ARBA00023004"/>
    </source>
</evidence>
<dbReference type="PANTHER" id="PTHR42836">
    <property type="entry name" value="7-CARBOXY-7-DEAZAGUANINE SYNTHASE"/>
    <property type="match status" value="1"/>
</dbReference>
<feature type="domain" description="Radical SAM core" evidence="9">
    <location>
        <begin position="27"/>
        <end position="247"/>
    </location>
</feature>
<dbReference type="InParanoid" id="A0A1B1AKR7"/>
<feature type="binding site" evidence="8">
    <location>
        <begin position="21"/>
        <end position="23"/>
    </location>
    <ligand>
        <name>substrate</name>
    </ligand>
</feature>
<name>A0A1B1AKR7_9PROT</name>
<dbReference type="InterPro" id="IPR007197">
    <property type="entry name" value="rSAM"/>
</dbReference>
<keyword evidence="8" id="KW-0671">Queuosine biosynthesis</keyword>
<dbReference type="HAMAP" id="MF_00917">
    <property type="entry name" value="QueE"/>
    <property type="match status" value="1"/>
</dbReference>
<feature type="binding site" evidence="8">
    <location>
        <position position="40"/>
    </location>
    <ligand>
        <name>[4Fe-4S] cluster</name>
        <dbReference type="ChEBI" id="CHEBI:49883"/>
        <note>4Fe-4S-S-AdoMet</note>
    </ligand>
</feature>
<feature type="binding site" evidence="8">
    <location>
        <position position="99"/>
    </location>
    <ligand>
        <name>S-adenosyl-L-methionine</name>
        <dbReference type="ChEBI" id="CHEBI:59789"/>
    </ligand>
</feature>
<keyword evidence="1 8" id="KW-0004">4Fe-4S</keyword>
<dbReference type="SFLD" id="SFLDS00029">
    <property type="entry name" value="Radical_SAM"/>
    <property type="match status" value="1"/>
</dbReference>
<reference evidence="10 11" key="1">
    <citation type="submission" date="2015-11" db="EMBL/GenBank/DDBJ databases">
        <title>Whole-Genome Sequence of Candidatus Oderbacter manganicum from the National Park Lower Oder Valley, Germany.</title>
        <authorList>
            <person name="Braun B."/>
            <person name="Liere K."/>
            <person name="Szewzyk U."/>
        </authorList>
    </citation>
    <scope>NUCLEOTIDE SEQUENCE [LARGE SCALE GENOMIC DNA]</scope>
    <source>
        <strain evidence="10 11">OTSz_A_272</strain>
    </source>
</reference>
<dbReference type="PROSITE" id="PS51918">
    <property type="entry name" value="RADICAL_SAM"/>
    <property type="match status" value="1"/>
</dbReference>
<dbReference type="InterPro" id="IPR013785">
    <property type="entry name" value="Aldolase_TIM"/>
</dbReference>
<comment type="function">
    <text evidence="8">Catalyzes the complex heterocyclic radical-mediated conversion of 6-carboxy-5,6,7,8-tetrahydropterin (CPH4) to 7-carboxy-7-deazaguanine (CDG), a step common to the biosynthetic pathways of all 7-deazapurine-containing compounds.</text>
</comment>
<dbReference type="STRING" id="1759059.ATE48_15065"/>
<feature type="binding site" evidence="8">
    <location>
        <begin position="148"/>
        <end position="150"/>
    </location>
    <ligand>
        <name>S-adenosyl-L-methionine</name>
        <dbReference type="ChEBI" id="CHEBI:59789"/>
    </ligand>
</feature>
<keyword evidence="4 8" id="KW-0460">Magnesium</keyword>
<comment type="caution">
    <text evidence="8">Lacks conserved residue(s) required for the propagation of feature annotation.</text>
</comment>
<feature type="binding site" evidence="8">
    <location>
        <position position="36"/>
    </location>
    <ligand>
        <name>substrate</name>
    </ligand>
</feature>
<keyword evidence="5 8" id="KW-0408">Iron</keyword>
<protein>
    <recommendedName>
        <fullName evidence="8">7-carboxy-7-deazaguanine synthase</fullName>
        <shortName evidence="8">CDG synthase</shortName>
        <ecNumber evidence="8">4.3.99.3</ecNumber>
    </recommendedName>
    <alternativeName>
        <fullName evidence="8">Queuosine biosynthesis protein QueE</fullName>
    </alternativeName>
</protein>
<dbReference type="InterPro" id="IPR024924">
    <property type="entry name" value="7-CO-7-deazaguanine_synth-like"/>
</dbReference>
<evidence type="ECO:0000256" key="6">
    <source>
        <dbReference type="ARBA" id="ARBA00023014"/>
    </source>
</evidence>
<dbReference type="PANTHER" id="PTHR42836:SF1">
    <property type="entry name" value="7-CARBOXY-7-DEAZAGUANINE SYNTHASE"/>
    <property type="match status" value="1"/>
</dbReference>
<keyword evidence="6 8" id="KW-0411">Iron-sulfur</keyword>
<evidence type="ECO:0000313" key="10">
    <source>
        <dbReference type="EMBL" id="ANP47143.1"/>
    </source>
</evidence>
<dbReference type="OrthoDB" id="9792276at2"/>